<gene>
    <name evidence="6" type="ORF">JTE90_014389</name>
</gene>
<dbReference type="InterPro" id="IPR013761">
    <property type="entry name" value="SAM/pointed_sf"/>
</dbReference>
<dbReference type="PROSITE" id="PS50061">
    <property type="entry name" value="ETS_DOMAIN_3"/>
    <property type="match status" value="1"/>
</dbReference>
<comment type="similarity">
    <text evidence="1 3">Belongs to the ETS family.</text>
</comment>
<dbReference type="SMART" id="SM00413">
    <property type="entry name" value="ETS"/>
    <property type="match status" value="1"/>
</dbReference>
<dbReference type="FunFam" id="1.10.150.50:FF:000014">
    <property type="entry name" value="Protein c-ets-1 isoform 1"/>
    <property type="match status" value="1"/>
</dbReference>
<dbReference type="PANTHER" id="PTHR11849">
    <property type="entry name" value="ETS"/>
    <property type="match status" value="1"/>
</dbReference>
<dbReference type="Proteomes" id="UP000827092">
    <property type="component" value="Unassembled WGS sequence"/>
</dbReference>
<dbReference type="InterPro" id="IPR036388">
    <property type="entry name" value="WH-like_DNA-bd_sf"/>
</dbReference>
<dbReference type="SUPFAM" id="SSF47769">
    <property type="entry name" value="SAM/Pointed domain"/>
    <property type="match status" value="1"/>
</dbReference>
<dbReference type="InterPro" id="IPR000418">
    <property type="entry name" value="Ets_dom"/>
</dbReference>
<evidence type="ECO:0000313" key="7">
    <source>
        <dbReference type="Proteomes" id="UP000827092"/>
    </source>
</evidence>
<dbReference type="InterPro" id="IPR036390">
    <property type="entry name" value="WH_DNA-bd_sf"/>
</dbReference>
<evidence type="ECO:0000259" key="4">
    <source>
        <dbReference type="PROSITE" id="PS50061"/>
    </source>
</evidence>
<dbReference type="SUPFAM" id="SSF46785">
    <property type="entry name" value="Winged helix' DNA-binding domain"/>
    <property type="match status" value="1"/>
</dbReference>
<dbReference type="PROSITE" id="PS00346">
    <property type="entry name" value="ETS_DOMAIN_2"/>
    <property type="match status" value="1"/>
</dbReference>
<dbReference type="SMART" id="SM00251">
    <property type="entry name" value="SAM_PNT"/>
    <property type="match status" value="1"/>
</dbReference>
<dbReference type="Pfam" id="PF00178">
    <property type="entry name" value="Ets"/>
    <property type="match status" value="1"/>
</dbReference>
<dbReference type="Gene3D" id="1.10.150.50">
    <property type="entry name" value="Transcription Factor, Ets-1"/>
    <property type="match status" value="1"/>
</dbReference>
<keyword evidence="7" id="KW-1185">Reference proteome</keyword>
<dbReference type="GO" id="GO:0000981">
    <property type="term" value="F:DNA-binding transcription factor activity, RNA polymerase II-specific"/>
    <property type="evidence" value="ECO:0007669"/>
    <property type="project" value="TreeGrafter"/>
</dbReference>
<organism evidence="6 7">
    <name type="scientific">Oedothorax gibbosus</name>
    <dbReference type="NCBI Taxonomy" id="931172"/>
    <lineage>
        <taxon>Eukaryota</taxon>
        <taxon>Metazoa</taxon>
        <taxon>Ecdysozoa</taxon>
        <taxon>Arthropoda</taxon>
        <taxon>Chelicerata</taxon>
        <taxon>Arachnida</taxon>
        <taxon>Araneae</taxon>
        <taxon>Araneomorphae</taxon>
        <taxon>Entelegynae</taxon>
        <taxon>Araneoidea</taxon>
        <taxon>Linyphiidae</taxon>
        <taxon>Erigoninae</taxon>
        <taxon>Oedothorax</taxon>
    </lineage>
</organism>
<comment type="caution">
    <text evidence="6">The sequence shown here is derived from an EMBL/GenBank/DDBJ whole genome shotgun (WGS) entry which is preliminary data.</text>
</comment>
<protein>
    <submittedName>
        <fullName evidence="6">Uncharacterized protein</fullName>
    </submittedName>
</protein>
<dbReference type="PRINTS" id="PR00454">
    <property type="entry name" value="ETSDOMAIN"/>
</dbReference>
<sequence>MGLLTGVRFLPGRDLPNQVPPLTPGTNQKMAQAISASFSSWEKEREQFNITEDPRTWSEEDVTQWLYWAMREFSLDGVVIDNFRMKGKDMCGLGKEVFLSLAPHFVGEILWEHLDRLLRDIENSGRVSEAANLELLSSNAYEGLPEIDEFFPQDYCGYAPHKMAPLIGGANGSPVAPVMNGANQATTPIPGSQPPYMDSGYGHLSESMHTLHEIPQDELGVSSSTQLEDSSSEYVLESIPSHPGYLESSPEFYSSGVVMQQEAKYQPQAAYLNRHYRGRYTQHDTGYSEIYSPHHYEPPFQTVPGSIQNGGHWPSDMNHQQGYGNLNRDGHVSLNNNLQNMMSMHSPVSIPGQDSKPVIQAAVLAGYSGSGPIQLWQFLLELLTDKSCQNFISWTGDGWEFKLTDPDEVARRWGIRKNKPKMNYEKLSRGLRYYYDKNIIHKTAGKRYVYRFVCDLQNLLGYTPEELHAMVDLKPDIKTEE</sequence>
<dbReference type="GO" id="GO:0030154">
    <property type="term" value="P:cell differentiation"/>
    <property type="evidence" value="ECO:0007669"/>
    <property type="project" value="TreeGrafter"/>
</dbReference>
<evidence type="ECO:0000256" key="2">
    <source>
        <dbReference type="ARBA" id="ARBA00023125"/>
    </source>
</evidence>
<proteinExistence type="inferred from homology"/>
<keyword evidence="3" id="KW-0539">Nucleus</keyword>
<dbReference type="Pfam" id="PF02198">
    <property type="entry name" value="SAM_PNT"/>
    <property type="match status" value="1"/>
</dbReference>
<dbReference type="FunFam" id="1.10.10.10:FF:000097">
    <property type="entry name" value="Protein c-ets-1 isoform 1"/>
    <property type="match status" value="1"/>
</dbReference>
<dbReference type="InterPro" id="IPR003118">
    <property type="entry name" value="Pointed_dom"/>
</dbReference>
<dbReference type="InterPro" id="IPR046328">
    <property type="entry name" value="ETS_fam"/>
</dbReference>
<dbReference type="PANTHER" id="PTHR11849:SF289">
    <property type="entry name" value="ETS-LIKE PROTEIN POINTED"/>
    <property type="match status" value="1"/>
</dbReference>
<dbReference type="PROSITE" id="PS51433">
    <property type="entry name" value="PNT"/>
    <property type="match status" value="1"/>
</dbReference>
<comment type="subcellular location">
    <subcellularLocation>
        <location evidence="3">Nucleus</location>
    </subcellularLocation>
</comment>
<dbReference type="EMBL" id="JAFNEN010000171">
    <property type="protein sequence ID" value="KAG8190908.1"/>
    <property type="molecule type" value="Genomic_DNA"/>
</dbReference>
<evidence type="ECO:0000256" key="1">
    <source>
        <dbReference type="ARBA" id="ARBA00005562"/>
    </source>
</evidence>
<feature type="domain" description="PNT" evidence="5">
    <location>
        <begin position="36"/>
        <end position="121"/>
    </location>
</feature>
<reference evidence="6 7" key="1">
    <citation type="journal article" date="2022" name="Nat. Ecol. Evol.">
        <title>A masculinizing supergene underlies an exaggerated male reproductive morph in a spider.</title>
        <authorList>
            <person name="Hendrickx F."/>
            <person name="De Corte Z."/>
            <person name="Sonet G."/>
            <person name="Van Belleghem S.M."/>
            <person name="Kostlbacher S."/>
            <person name="Vangestel C."/>
        </authorList>
    </citation>
    <scope>NUCLEOTIDE SEQUENCE [LARGE SCALE GENOMIC DNA]</scope>
    <source>
        <strain evidence="6">W744_W776</strain>
    </source>
</reference>
<dbReference type="Gene3D" id="1.10.10.10">
    <property type="entry name" value="Winged helix-like DNA-binding domain superfamily/Winged helix DNA-binding domain"/>
    <property type="match status" value="1"/>
</dbReference>
<name>A0AAV6V5C4_9ARAC</name>
<evidence type="ECO:0000256" key="3">
    <source>
        <dbReference type="RuleBase" id="RU004019"/>
    </source>
</evidence>
<evidence type="ECO:0000259" key="5">
    <source>
        <dbReference type="PROSITE" id="PS51433"/>
    </source>
</evidence>
<dbReference type="PROSITE" id="PS00345">
    <property type="entry name" value="ETS_DOMAIN_1"/>
    <property type="match status" value="1"/>
</dbReference>
<accession>A0AAV6V5C4</accession>
<dbReference type="GO" id="GO:0043565">
    <property type="term" value="F:sequence-specific DNA binding"/>
    <property type="evidence" value="ECO:0007669"/>
    <property type="project" value="InterPro"/>
</dbReference>
<feature type="domain" description="ETS" evidence="4">
    <location>
        <begin position="373"/>
        <end position="453"/>
    </location>
</feature>
<keyword evidence="2 3" id="KW-0238">DNA-binding</keyword>
<dbReference type="AlphaFoldDB" id="A0AAV6V5C4"/>
<evidence type="ECO:0000313" key="6">
    <source>
        <dbReference type="EMBL" id="KAG8190908.1"/>
    </source>
</evidence>
<dbReference type="GO" id="GO:0005634">
    <property type="term" value="C:nucleus"/>
    <property type="evidence" value="ECO:0007669"/>
    <property type="project" value="UniProtKB-SubCell"/>
</dbReference>